<dbReference type="Proteomes" id="UP001257739">
    <property type="component" value="Unassembled WGS sequence"/>
</dbReference>
<gene>
    <name evidence="1" type="ORF">J2X11_001129</name>
</gene>
<evidence type="ECO:0000313" key="2">
    <source>
        <dbReference type="Proteomes" id="UP001257739"/>
    </source>
</evidence>
<organism evidence="1 2">
    <name type="scientific">Aeromicrobium panaciterrae</name>
    <dbReference type="NCBI Taxonomy" id="363861"/>
    <lineage>
        <taxon>Bacteria</taxon>
        <taxon>Bacillati</taxon>
        <taxon>Actinomycetota</taxon>
        <taxon>Actinomycetes</taxon>
        <taxon>Propionibacteriales</taxon>
        <taxon>Nocardioidaceae</taxon>
        <taxon>Aeromicrobium</taxon>
    </lineage>
</organism>
<name>A0ABU1UM90_9ACTN</name>
<proteinExistence type="predicted"/>
<evidence type="ECO:0000313" key="1">
    <source>
        <dbReference type="EMBL" id="MDR7086290.1"/>
    </source>
</evidence>
<reference evidence="1 2" key="1">
    <citation type="submission" date="2023-07" db="EMBL/GenBank/DDBJ databases">
        <title>Sorghum-associated microbial communities from plants grown in Nebraska, USA.</title>
        <authorList>
            <person name="Schachtman D."/>
        </authorList>
    </citation>
    <scope>NUCLEOTIDE SEQUENCE [LARGE SCALE GENOMIC DNA]</scope>
    <source>
        <strain evidence="1 2">BE248</strain>
    </source>
</reference>
<dbReference type="RefSeq" id="WP_309967835.1">
    <property type="nucleotide sequence ID" value="NZ_JAVDWH010000001.1"/>
</dbReference>
<dbReference type="Gene3D" id="3.40.50.720">
    <property type="entry name" value="NAD(P)-binding Rossmann-like Domain"/>
    <property type="match status" value="1"/>
</dbReference>
<evidence type="ECO:0008006" key="3">
    <source>
        <dbReference type="Google" id="ProtNLM"/>
    </source>
</evidence>
<comment type="caution">
    <text evidence="1">The sequence shown here is derived from an EMBL/GenBank/DDBJ whole genome shotgun (WGS) entry which is preliminary data.</text>
</comment>
<sequence>MTFRPALRPGAPLLRRDRVSLQVGTSPGVVIADRPGLMALLRLADGTRDVARLQTYAKANIPELACDVPALIRELCALGVVFDASRWSAPHRRGLDAEARHTDLSGGELGRLTRRPQFRVAFHADAASEPIAAAARTVLADAGIRDLGSNDPDLLIIASSGEPARTVFERPTFAALDHLVVMIDEDRVRIGPLVRPGRTPCMSCYDRHRADWDHAWSALLPQFGRHTGILTPAALDAVTVHAAALEVAIEVLAHCDGRPPRTIGQFLAVGPGHDERNVWPLTFHHGCACDLLSAA</sequence>
<dbReference type="EMBL" id="JAVDWH010000001">
    <property type="protein sequence ID" value="MDR7086290.1"/>
    <property type="molecule type" value="Genomic_DNA"/>
</dbReference>
<accession>A0ABU1UM90</accession>
<protein>
    <recommendedName>
        <fullName evidence="3">TOMM leader peptide-binding protein</fullName>
    </recommendedName>
</protein>
<keyword evidence="2" id="KW-1185">Reference proteome</keyword>